<dbReference type="Pfam" id="PF04117">
    <property type="entry name" value="Mpv17_PMP22"/>
    <property type="match status" value="1"/>
</dbReference>
<comment type="caution">
    <text evidence="7">The sequence shown here is derived from an EMBL/GenBank/DDBJ whole genome shotgun (WGS) entry which is preliminary data.</text>
</comment>
<reference evidence="7 8" key="1">
    <citation type="submission" date="2015-06" db="EMBL/GenBank/DDBJ databases">
        <title>Draft genome of the ant-associated black yeast Phialophora attae CBS 131958.</title>
        <authorList>
            <person name="Moreno L.F."/>
            <person name="Stielow B.J."/>
            <person name="de Hoog S."/>
            <person name="Vicente V.A."/>
            <person name="Weiss V.A."/>
            <person name="de Vries M."/>
            <person name="Cruz L.M."/>
            <person name="Souza E.M."/>
        </authorList>
    </citation>
    <scope>NUCLEOTIDE SEQUENCE [LARGE SCALE GENOMIC DNA]</scope>
    <source>
        <strain evidence="7 8">CBS 131958</strain>
    </source>
</reference>
<organism evidence="7 8">
    <name type="scientific">Cyphellophora attinorum</name>
    <dbReference type="NCBI Taxonomy" id="1664694"/>
    <lineage>
        <taxon>Eukaryota</taxon>
        <taxon>Fungi</taxon>
        <taxon>Dikarya</taxon>
        <taxon>Ascomycota</taxon>
        <taxon>Pezizomycotina</taxon>
        <taxon>Eurotiomycetes</taxon>
        <taxon>Chaetothyriomycetidae</taxon>
        <taxon>Chaetothyriales</taxon>
        <taxon>Cyphellophoraceae</taxon>
        <taxon>Cyphellophora</taxon>
    </lineage>
</organism>
<evidence type="ECO:0000256" key="6">
    <source>
        <dbReference type="RuleBase" id="RU363053"/>
    </source>
</evidence>
<evidence type="ECO:0000313" key="8">
    <source>
        <dbReference type="Proteomes" id="UP000038010"/>
    </source>
</evidence>
<comment type="caution">
    <text evidence="6">Lacks conserved residue(s) required for the propagation of feature annotation.</text>
</comment>
<evidence type="ECO:0000256" key="1">
    <source>
        <dbReference type="ARBA" id="ARBA00004141"/>
    </source>
</evidence>
<dbReference type="RefSeq" id="XP_017994553.1">
    <property type="nucleotide sequence ID" value="XM_018145079.1"/>
</dbReference>
<dbReference type="GeneID" id="28736959"/>
<dbReference type="Proteomes" id="UP000038010">
    <property type="component" value="Unassembled WGS sequence"/>
</dbReference>
<keyword evidence="4 6" id="KW-1133">Transmembrane helix</keyword>
<feature type="transmembrane region" description="Helical" evidence="6">
    <location>
        <begin position="20"/>
        <end position="43"/>
    </location>
</feature>
<dbReference type="STRING" id="1664694.A0A0N1H2X8"/>
<name>A0A0N1H2X8_9EURO</name>
<dbReference type="GO" id="GO:0016020">
    <property type="term" value="C:membrane"/>
    <property type="evidence" value="ECO:0007669"/>
    <property type="project" value="UniProtKB-SubCell"/>
</dbReference>
<protein>
    <submittedName>
        <fullName evidence="7">Protein sym1</fullName>
    </submittedName>
</protein>
<evidence type="ECO:0000256" key="4">
    <source>
        <dbReference type="ARBA" id="ARBA00022989"/>
    </source>
</evidence>
<proteinExistence type="inferred from homology"/>
<evidence type="ECO:0000256" key="5">
    <source>
        <dbReference type="ARBA" id="ARBA00023136"/>
    </source>
</evidence>
<dbReference type="InterPro" id="IPR007248">
    <property type="entry name" value="Mpv17_PMP22"/>
</dbReference>
<evidence type="ECO:0000313" key="7">
    <source>
        <dbReference type="EMBL" id="KPI34590.1"/>
    </source>
</evidence>
<keyword evidence="8" id="KW-1185">Reference proteome</keyword>
<keyword evidence="3 6" id="KW-0812">Transmembrane</keyword>
<dbReference type="PANTHER" id="PTHR11266">
    <property type="entry name" value="PEROXISOMAL MEMBRANE PROTEIN 2, PXMP2 MPV17"/>
    <property type="match status" value="1"/>
</dbReference>
<dbReference type="GO" id="GO:0005739">
    <property type="term" value="C:mitochondrion"/>
    <property type="evidence" value="ECO:0007669"/>
    <property type="project" value="TreeGrafter"/>
</dbReference>
<comment type="similarity">
    <text evidence="2 6">Belongs to the peroxisomal membrane protein PXMP2/4 family.</text>
</comment>
<dbReference type="EMBL" id="LFJN01000055">
    <property type="protein sequence ID" value="KPI34590.1"/>
    <property type="molecule type" value="Genomic_DNA"/>
</dbReference>
<accession>A0A0N1H2X8</accession>
<comment type="subcellular location">
    <subcellularLocation>
        <location evidence="1">Membrane</location>
        <topology evidence="1">Multi-pass membrane protein</topology>
    </subcellularLocation>
</comment>
<keyword evidence="5 6" id="KW-0472">Membrane</keyword>
<dbReference type="AlphaFoldDB" id="A0A0N1H2X8"/>
<sequence>MPLDTSRRKTLEWINNRYIYGKIPLLHTLVLLIEFIMVARLIAKFNSYYAQKPLLTTMITNALLGGIADSTAQFIAAYKTRQLALPTNQNNDVRSFISSGVELEDLNEKPARFSPALSPTYAGPPAFDFERLTRFMAYGFLMTPLQFWWYGRLSKWFPVTSARGTIPALQRVAMDQLLFAPCSLAWFFTFMTVAEGGGKKHLVKKMQDIYLPTLRANYILWPAVQVINFRLMPLQFQIPFVSTIGIAWTAYLSLNNASEDETMDV</sequence>
<gene>
    <name evidence="7" type="ORF">AB675_4909</name>
</gene>
<dbReference type="OrthoDB" id="10267969at2759"/>
<evidence type="ECO:0000256" key="3">
    <source>
        <dbReference type="ARBA" id="ARBA00022692"/>
    </source>
</evidence>
<dbReference type="VEuPathDB" id="FungiDB:AB675_4909"/>
<dbReference type="PANTHER" id="PTHR11266:SF50">
    <property type="entry name" value="VACUOLAR MEMBRANE PROTEIN YOR292C"/>
    <property type="match status" value="1"/>
</dbReference>
<evidence type="ECO:0000256" key="2">
    <source>
        <dbReference type="ARBA" id="ARBA00006824"/>
    </source>
</evidence>